<dbReference type="EnsemblMetazoa" id="ACOM039151-RA">
    <property type="protein sequence ID" value="ACOM039151-PA.1"/>
    <property type="gene ID" value="ACOM039151"/>
</dbReference>
<dbReference type="Proteomes" id="UP000075882">
    <property type="component" value="Unassembled WGS sequence"/>
</dbReference>
<name>A0A8W7PYR0_ANOCL</name>
<organism evidence="2">
    <name type="scientific">Anopheles coluzzii</name>
    <name type="common">African malaria mosquito</name>
    <dbReference type="NCBI Taxonomy" id="1518534"/>
    <lineage>
        <taxon>Eukaryota</taxon>
        <taxon>Metazoa</taxon>
        <taxon>Ecdysozoa</taxon>
        <taxon>Arthropoda</taxon>
        <taxon>Hexapoda</taxon>
        <taxon>Insecta</taxon>
        <taxon>Pterygota</taxon>
        <taxon>Neoptera</taxon>
        <taxon>Endopterygota</taxon>
        <taxon>Diptera</taxon>
        <taxon>Nematocera</taxon>
        <taxon>Culicoidea</taxon>
        <taxon>Culicidae</taxon>
        <taxon>Anophelinae</taxon>
        <taxon>Anopheles</taxon>
    </lineage>
</organism>
<feature type="chain" id="PRO_5036477447" evidence="1">
    <location>
        <begin position="26"/>
        <end position="182"/>
    </location>
</feature>
<reference evidence="2" key="1">
    <citation type="submission" date="2022-08" db="UniProtKB">
        <authorList>
            <consortium name="EnsemblMetazoa"/>
        </authorList>
    </citation>
    <scope>IDENTIFICATION</scope>
</reference>
<proteinExistence type="predicted"/>
<feature type="signal peptide" evidence="1">
    <location>
        <begin position="1"/>
        <end position="25"/>
    </location>
</feature>
<sequence>MASAIVRLLVTVVMLGVCAVGWTEAAPQVNHWHDATNALYPIDYMQTLCERDCPGEPSFMCDFYECDEDEEEDESANEVDNDLHEESEEEYYDEEDEMEDHYTDLVHEVFDCGSNKTLTCTTASTTPNVKNIHDYFYHSGDHYNYLNNGILQYCQLYIYISIVTVIHDGFYHNGAYNNYLHN</sequence>
<protein>
    <submittedName>
        <fullName evidence="2">Uncharacterized protein</fullName>
    </submittedName>
</protein>
<keyword evidence="1" id="KW-0732">Signal</keyword>
<dbReference type="AlphaFoldDB" id="A0A8W7PYR0"/>
<accession>A0A8W7PYR0</accession>
<evidence type="ECO:0000313" key="2">
    <source>
        <dbReference type="EnsemblMetazoa" id="ACOM039151-PA.1"/>
    </source>
</evidence>
<evidence type="ECO:0000256" key="1">
    <source>
        <dbReference type="SAM" id="SignalP"/>
    </source>
</evidence>